<gene>
    <name evidence="1" type="ORF">J1N35_043415</name>
</gene>
<evidence type="ECO:0000313" key="1">
    <source>
        <dbReference type="EMBL" id="KAH1031241.1"/>
    </source>
</evidence>
<name>A0A9D3U790_9ROSI</name>
<proteinExistence type="predicted"/>
<dbReference type="AlphaFoldDB" id="A0A9D3U790"/>
<organism evidence="1 2">
    <name type="scientific">Gossypium stocksii</name>
    <dbReference type="NCBI Taxonomy" id="47602"/>
    <lineage>
        <taxon>Eukaryota</taxon>
        <taxon>Viridiplantae</taxon>
        <taxon>Streptophyta</taxon>
        <taxon>Embryophyta</taxon>
        <taxon>Tracheophyta</taxon>
        <taxon>Spermatophyta</taxon>
        <taxon>Magnoliopsida</taxon>
        <taxon>eudicotyledons</taxon>
        <taxon>Gunneridae</taxon>
        <taxon>Pentapetalae</taxon>
        <taxon>rosids</taxon>
        <taxon>malvids</taxon>
        <taxon>Malvales</taxon>
        <taxon>Malvaceae</taxon>
        <taxon>Malvoideae</taxon>
        <taxon>Gossypium</taxon>
    </lineage>
</organism>
<dbReference type="EMBL" id="JAIQCV010000013">
    <property type="protein sequence ID" value="KAH1031241.1"/>
    <property type="molecule type" value="Genomic_DNA"/>
</dbReference>
<sequence>MDQPKLSFLFHQKSLSTHRVGGTARPFMPHPWLFTRPMNVRQDHTFLPIRTPLTSAAAQGRDEDEQWQHGSLKEKVIKQRCWRGPPRAKG</sequence>
<dbReference type="OrthoDB" id="602011at2759"/>
<evidence type="ECO:0000313" key="2">
    <source>
        <dbReference type="Proteomes" id="UP000828251"/>
    </source>
</evidence>
<keyword evidence="2" id="KW-1185">Reference proteome</keyword>
<reference evidence="1 2" key="1">
    <citation type="journal article" date="2021" name="Plant Biotechnol. J.">
        <title>Multi-omics assisted identification of the key and species-specific regulatory components of drought-tolerant mechanisms in Gossypium stocksii.</title>
        <authorList>
            <person name="Yu D."/>
            <person name="Ke L."/>
            <person name="Zhang D."/>
            <person name="Wu Y."/>
            <person name="Sun Y."/>
            <person name="Mei J."/>
            <person name="Sun J."/>
            <person name="Sun Y."/>
        </authorList>
    </citation>
    <scope>NUCLEOTIDE SEQUENCE [LARGE SCALE GENOMIC DNA]</scope>
    <source>
        <strain evidence="2">cv. E1</strain>
        <tissue evidence="1">Leaf</tissue>
    </source>
</reference>
<accession>A0A9D3U790</accession>
<protein>
    <submittedName>
        <fullName evidence="1">Uncharacterized protein</fullName>
    </submittedName>
</protein>
<dbReference type="Proteomes" id="UP000828251">
    <property type="component" value="Unassembled WGS sequence"/>
</dbReference>
<comment type="caution">
    <text evidence="1">The sequence shown here is derived from an EMBL/GenBank/DDBJ whole genome shotgun (WGS) entry which is preliminary data.</text>
</comment>